<gene>
    <name evidence="1" type="ORF">ACIBP5_06435</name>
</gene>
<sequence>MDELRRIARAVLYEGYLLWPYRRSALKNQHRWTIGGVHPEPYGRAHEGNPWVMQTQCLVEAGPADTVDVRVRFLHIVAGDVARGAAPDRLDRVPELTVGERRFLPREEAVEQEVAACGLSLGALLGETHRIPVEVPAEEETEWLTDAAGRRAGAVLRSRQALRGHVDARAEEAEPGVLRLTVRVVNTTPWHGDVRAEAMRRTFVAAHSVLHTAGGRFVSLMDPPQELRAAAAGCRNVGTWPVLAGPEGERHTMLSAPIILYDHPRVAPESPGDLFDATEIDQLLTLSVLALSDEEKREIRDGDPRGREILDRCDALTAEQLMRLHGILRPEPVEARPPARTEPAT</sequence>
<dbReference type="RefSeq" id="WP_397019221.1">
    <property type="nucleotide sequence ID" value="NZ_JBITMB010000002.1"/>
</dbReference>
<dbReference type="EMBL" id="JBITMB010000002">
    <property type="protein sequence ID" value="MFI7439586.1"/>
    <property type="molecule type" value="Genomic_DNA"/>
</dbReference>
<comment type="caution">
    <text evidence="1">The sequence shown here is derived from an EMBL/GenBank/DDBJ whole genome shotgun (WGS) entry which is preliminary data.</text>
</comment>
<proteinExistence type="predicted"/>
<reference evidence="1 2" key="1">
    <citation type="submission" date="2024-10" db="EMBL/GenBank/DDBJ databases">
        <title>The Natural Products Discovery Center: Release of the First 8490 Sequenced Strains for Exploring Actinobacteria Biosynthetic Diversity.</title>
        <authorList>
            <person name="Kalkreuter E."/>
            <person name="Kautsar S.A."/>
            <person name="Yang D."/>
            <person name="Bader C.D."/>
            <person name="Teijaro C.N."/>
            <person name="Fluegel L."/>
            <person name="Davis C.M."/>
            <person name="Simpson J.R."/>
            <person name="Lauterbach L."/>
            <person name="Steele A.D."/>
            <person name="Gui C."/>
            <person name="Meng S."/>
            <person name="Li G."/>
            <person name="Viehrig K."/>
            <person name="Ye F."/>
            <person name="Su P."/>
            <person name="Kiefer A.F."/>
            <person name="Nichols A."/>
            <person name="Cepeda A.J."/>
            <person name="Yan W."/>
            <person name="Fan B."/>
            <person name="Jiang Y."/>
            <person name="Adhikari A."/>
            <person name="Zheng C.-J."/>
            <person name="Schuster L."/>
            <person name="Cowan T.M."/>
            <person name="Smanski M.J."/>
            <person name="Chevrette M.G."/>
            <person name="De Carvalho L.P.S."/>
            <person name="Shen B."/>
        </authorList>
    </citation>
    <scope>NUCLEOTIDE SEQUENCE [LARGE SCALE GENOMIC DNA]</scope>
    <source>
        <strain evidence="1 2">NPDC049503</strain>
    </source>
</reference>
<keyword evidence="2" id="KW-1185">Reference proteome</keyword>
<organism evidence="1 2">
    <name type="scientific">Nonomuraea indica</name>
    <dbReference type="NCBI Taxonomy" id="1581193"/>
    <lineage>
        <taxon>Bacteria</taxon>
        <taxon>Bacillati</taxon>
        <taxon>Actinomycetota</taxon>
        <taxon>Actinomycetes</taxon>
        <taxon>Streptosporangiales</taxon>
        <taxon>Streptosporangiaceae</taxon>
        <taxon>Nonomuraea</taxon>
    </lineage>
</organism>
<dbReference type="Proteomes" id="UP001612928">
    <property type="component" value="Unassembled WGS sequence"/>
</dbReference>
<evidence type="ECO:0000313" key="2">
    <source>
        <dbReference type="Proteomes" id="UP001612928"/>
    </source>
</evidence>
<name>A0ABW8A0L6_9ACTN</name>
<evidence type="ECO:0000313" key="1">
    <source>
        <dbReference type="EMBL" id="MFI7439586.1"/>
    </source>
</evidence>
<accession>A0ABW8A0L6</accession>
<protein>
    <recommendedName>
        <fullName evidence="3">Hydrogenase maturation protease</fullName>
    </recommendedName>
</protein>
<evidence type="ECO:0008006" key="3">
    <source>
        <dbReference type="Google" id="ProtNLM"/>
    </source>
</evidence>